<evidence type="ECO:0000313" key="1">
    <source>
        <dbReference type="EMBL" id="EPX87699.1"/>
    </source>
</evidence>
<dbReference type="RefSeq" id="WP_021096384.1">
    <property type="nucleotide sequence ID" value="NZ_KE557320.1"/>
</dbReference>
<dbReference type="PATRIC" id="fig|1123069.3.peg.235"/>
<dbReference type="InterPro" id="IPR014284">
    <property type="entry name" value="RNA_pol_sigma-70_dom"/>
</dbReference>
<accession>S9SMR2</accession>
<evidence type="ECO:0000313" key="2">
    <source>
        <dbReference type="Proteomes" id="UP000015346"/>
    </source>
</evidence>
<gene>
    <name evidence="1" type="ORF">ruthe_00272</name>
</gene>
<dbReference type="SUPFAM" id="SSF88659">
    <property type="entry name" value="Sigma3 and sigma4 domains of RNA polymerase sigma factors"/>
    <property type="match status" value="1"/>
</dbReference>
<dbReference type="InterPro" id="IPR036388">
    <property type="entry name" value="WH-like_DNA-bd_sf"/>
</dbReference>
<keyword evidence="2" id="KW-1185">Reference proteome</keyword>
<dbReference type="STRING" id="1123069.ruthe_00272"/>
<name>S9SMR2_9RHOB</name>
<dbReference type="Gene3D" id="1.10.10.10">
    <property type="entry name" value="Winged helix-like DNA-binding domain superfamily/Winged helix DNA-binding domain"/>
    <property type="match status" value="1"/>
</dbReference>
<dbReference type="InterPro" id="IPR036567">
    <property type="entry name" value="RHF-like"/>
</dbReference>
<dbReference type="GO" id="GO:0006352">
    <property type="term" value="P:DNA-templated transcription initiation"/>
    <property type="evidence" value="ECO:0007669"/>
    <property type="project" value="InterPro"/>
</dbReference>
<dbReference type="Gene3D" id="3.30.160.100">
    <property type="entry name" value="Ribosome hibernation promotion factor-like"/>
    <property type="match status" value="1"/>
</dbReference>
<dbReference type="NCBIfam" id="TIGR02937">
    <property type="entry name" value="sigma70-ECF"/>
    <property type="match status" value="1"/>
</dbReference>
<organism evidence="1 2">
    <name type="scientific">Rubellimicrobium thermophilum DSM 16684</name>
    <dbReference type="NCBI Taxonomy" id="1123069"/>
    <lineage>
        <taxon>Bacteria</taxon>
        <taxon>Pseudomonadati</taxon>
        <taxon>Pseudomonadota</taxon>
        <taxon>Alphaproteobacteria</taxon>
        <taxon>Rhodobacterales</taxon>
        <taxon>Roseobacteraceae</taxon>
        <taxon>Rubellimicrobium</taxon>
    </lineage>
</organism>
<proteinExistence type="predicted"/>
<dbReference type="SUPFAM" id="SSF69754">
    <property type="entry name" value="Ribosome binding protein Y (YfiA homologue)"/>
    <property type="match status" value="1"/>
</dbReference>
<dbReference type="EMBL" id="AOLV01000004">
    <property type="protein sequence ID" value="EPX87699.1"/>
    <property type="molecule type" value="Genomic_DNA"/>
</dbReference>
<reference evidence="1 2" key="1">
    <citation type="journal article" date="2013" name="Stand. Genomic Sci.">
        <title>Genome sequence of the reddish-pigmented Rubellimicrobium thermophilum type strain (DSM 16684(T)), a member of the Roseobacter clade.</title>
        <authorList>
            <person name="Fiebig A."/>
            <person name="Riedel T."/>
            <person name="Gronow S."/>
            <person name="Petersen J."/>
            <person name="Klenk H.P."/>
            <person name="Goker M."/>
        </authorList>
    </citation>
    <scope>NUCLEOTIDE SEQUENCE [LARGE SCALE GENOMIC DNA]</scope>
    <source>
        <strain evidence="1 2">DSM 16684</strain>
    </source>
</reference>
<dbReference type="Proteomes" id="UP000015346">
    <property type="component" value="Unassembled WGS sequence"/>
</dbReference>
<dbReference type="HOGENOM" id="CLU_731370_0_0_5"/>
<sequence>MKVISAFRNLDRHGQQRAPEVIEEEVRQLEPHLARFREDLVRLEIAASQTRGKTRIKVSLRLQLPSGVIAAQEEGFEIEPVLRKAFADLRHRVDRHVARLKHEPEYKRPARRRRIGALLPPAQDSAEAARRAMYFDLIEDHLDRVYDAVRRELTYLEASGSVPEGRLAVRDLVDATILAGLERFEERPTEFSVGDWLAQLAFETIAAEAHAARRAIPDDATALGTEPARPAEEPTEADQDLFEFHQPDEVLLLEDLVADEAGTDPETEAARREAARALHGAMAHLPALWRRVLHRLHLEDETASEAAKALGLSEDEVQQTAQAAIAWLRAKLIEVGFAPEMADAANLAREIARTARLPQPIDDRQRLAAALSEGSTGTTT</sequence>
<dbReference type="GO" id="GO:0003700">
    <property type="term" value="F:DNA-binding transcription factor activity"/>
    <property type="evidence" value="ECO:0007669"/>
    <property type="project" value="InterPro"/>
</dbReference>
<dbReference type="AlphaFoldDB" id="S9SMR2"/>
<protein>
    <submittedName>
        <fullName evidence="1">RNA polymerase sigma factor, sigma-70 family</fullName>
    </submittedName>
</protein>
<comment type="caution">
    <text evidence="1">The sequence shown here is derived from an EMBL/GenBank/DDBJ whole genome shotgun (WGS) entry which is preliminary data.</text>
</comment>
<dbReference type="InterPro" id="IPR013324">
    <property type="entry name" value="RNA_pol_sigma_r3/r4-like"/>
</dbReference>
<dbReference type="OrthoDB" id="7596454at2"/>